<proteinExistence type="predicted"/>
<evidence type="ECO:0000313" key="3">
    <source>
        <dbReference type="EMBL" id="GII21442.1"/>
    </source>
</evidence>
<dbReference type="PANTHER" id="PTHR43648:SF1">
    <property type="entry name" value="ELECTRON TRANSFER FLAVOPROTEIN BETA SUBUNIT LYSINE METHYLTRANSFERASE"/>
    <property type="match status" value="1"/>
</dbReference>
<evidence type="ECO:0000256" key="1">
    <source>
        <dbReference type="ARBA" id="ARBA00022603"/>
    </source>
</evidence>
<dbReference type="InterPro" id="IPR050078">
    <property type="entry name" value="Ribosomal_L11_MeTrfase_PrmA"/>
</dbReference>
<dbReference type="Pfam" id="PF06325">
    <property type="entry name" value="PrmA"/>
    <property type="match status" value="1"/>
</dbReference>
<dbReference type="GO" id="GO:0032259">
    <property type="term" value="P:methylation"/>
    <property type="evidence" value="ECO:0007669"/>
    <property type="project" value="UniProtKB-KW"/>
</dbReference>
<dbReference type="GO" id="GO:0005840">
    <property type="term" value="C:ribosome"/>
    <property type="evidence" value="ECO:0007669"/>
    <property type="project" value="UniProtKB-KW"/>
</dbReference>
<keyword evidence="3" id="KW-0687">Ribonucleoprotein</keyword>
<gene>
    <name evidence="3" type="ORF">Pme01_10390</name>
</gene>
<dbReference type="GO" id="GO:0016279">
    <property type="term" value="F:protein-lysine N-methyltransferase activity"/>
    <property type="evidence" value="ECO:0007669"/>
    <property type="project" value="TreeGrafter"/>
</dbReference>
<accession>A0A8J3WYQ7</accession>
<name>A0A8J3WYQ7_9ACTN</name>
<dbReference type="PANTHER" id="PTHR43648">
    <property type="entry name" value="ELECTRON TRANSFER FLAVOPROTEIN BETA SUBUNIT LYSINE METHYLTRANSFERASE"/>
    <property type="match status" value="1"/>
</dbReference>
<dbReference type="AlphaFoldDB" id="A0A8J3WYQ7"/>
<keyword evidence="4" id="KW-1185">Reference proteome</keyword>
<dbReference type="RefSeq" id="WP_168117149.1">
    <property type="nucleotide sequence ID" value="NZ_BOON01000007.1"/>
</dbReference>
<dbReference type="Proteomes" id="UP000599074">
    <property type="component" value="Unassembled WGS sequence"/>
</dbReference>
<dbReference type="SUPFAM" id="SSF53335">
    <property type="entry name" value="S-adenosyl-L-methionine-dependent methyltransferases"/>
    <property type="match status" value="1"/>
</dbReference>
<evidence type="ECO:0000313" key="4">
    <source>
        <dbReference type="Proteomes" id="UP000599074"/>
    </source>
</evidence>
<dbReference type="EMBL" id="BOON01000007">
    <property type="protein sequence ID" value="GII21442.1"/>
    <property type="molecule type" value="Genomic_DNA"/>
</dbReference>
<sequence>MSHLERTVLDDPPMSGVVGLDQLSLVRLPFVPEVRLHLAVDPIIFGARMEAERGTGLAPFWASAWAGGQAVSRYVLDHPEVVAGRRVLDLGAGSGLVAIAAAVAGAAAVTANDIDPYARAAATLNARANGVVVHADGADLLGGDGAGAEVVLVGDLFYDGSLAARVLAFVERAAGRGARVLVGDPGRAYLPHGPLEVVARYEVSMMGPPQDAELNEVYVLQPRG</sequence>
<reference evidence="3" key="1">
    <citation type="submission" date="2021-01" db="EMBL/GenBank/DDBJ databases">
        <title>Whole genome shotgun sequence of Planosporangium mesophilum NBRC 109066.</title>
        <authorList>
            <person name="Komaki H."/>
            <person name="Tamura T."/>
        </authorList>
    </citation>
    <scope>NUCLEOTIDE SEQUENCE</scope>
    <source>
        <strain evidence="3">NBRC 109066</strain>
    </source>
</reference>
<comment type="caution">
    <text evidence="3">The sequence shown here is derived from an EMBL/GenBank/DDBJ whole genome shotgun (WGS) entry which is preliminary data.</text>
</comment>
<evidence type="ECO:0000256" key="2">
    <source>
        <dbReference type="ARBA" id="ARBA00022679"/>
    </source>
</evidence>
<dbReference type="Gene3D" id="3.40.50.150">
    <property type="entry name" value="Vaccinia Virus protein VP39"/>
    <property type="match status" value="1"/>
</dbReference>
<protein>
    <submittedName>
        <fullName evidence="3">50S ribosomal protein L11 methyltransferase</fullName>
    </submittedName>
</protein>
<dbReference type="InterPro" id="IPR029063">
    <property type="entry name" value="SAM-dependent_MTases_sf"/>
</dbReference>
<keyword evidence="2" id="KW-0808">Transferase</keyword>
<organism evidence="3 4">
    <name type="scientific">Planosporangium mesophilum</name>
    <dbReference type="NCBI Taxonomy" id="689768"/>
    <lineage>
        <taxon>Bacteria</taxon>
        <taxon>Bacillati</taxon>
        <taxon>Actinomycetota</taxon>
        <taxon>Actinomycetes</taxon>
        <taxon>Micromonosporales</taxon>
        <taxon>Micromonosporaceae</taxon>
        <taxon>Planosporangium</taxon>
    </lineage>
</organism>
<dbReference type="CDD" id="cd02440">
    <property type="entry name" value="AdoMet_MTases"/>
    <property type="match status" value="1"/>
</dbReference>
<keyword evidence="3" id="KW-0689">Ribosomal protein</keyword>
<keyword evidence="1 3" id="KW-0489">Methyltransferase</keyword>